<accession>A0A2N7X2A7</accession>
<dbReference type="SUPFAM" id="SSF51182">
    <property type="entry name" value="RmlC-like cupins"/>
    <property type="match status" value="1"/>
</dbReference>
<dbReference type="OrthoDB" id="9800082at2"/>
<keyword evidence="2" id="KW-1185">Reference proteome</keyword>
<dbReference type="InterPro" id="IPR010282">
    <property type="entry name" value="Uncharacterised_HutD/Ves"/>
</dbReference>
<dbReference type="Gene3D" id="2.60.120.10">
    <property type="entry name" value="Jelly Rolls"/>
    <property type="match status" value="1"/>
</dbReference>
<dbReference type="STRING" id="863227.GCA_000373005_00560"/>
<evidence type="ECO:0000313" key="2">
    <source>
        <dbReference type="Proteomes" id="UP000235777"/>
    </source>
</evidence>
<reference evidence="1 2" key="1">
    <citation type="submission" date="2018-01" db="EMBL/GenBank/DDBJ databases">
        <title>Whole genome analyses suggest that Burkholderia sensu lato contains two further novel genera in the rhizoxinica-symbiotica group Mycetohabitans gen. nov., and Trinickia gen. nov.: implications for the evolution of diazotrophy and nodulation in the Burkholderiaceae.</title>
        <authorList>
            <person name="Estrada-de los Santos P."/>
            <person name="Palmer M."/>
            <person name="Chavez-Ramirez B."/>
            <person name="Beukes C."/>
            <person name="Steenkamp E.T."/>
            <person name="Hirsch A.M."/>
            <person name="Manyaka P."/>
            <person name="Maluk M."/>
            <person name="Lafos M."/>
            <person name="Crook M."/>
            <person name="Gross E."/>
            <person name="Simon M.F."/>
            <person name="Bueno dos Reis Junior F."/>
            <person name="Poole P.S."/>
            <person name="Venter S.N."/>
            <person name="James E.K."/>
        </authorList>
    </citation>
    <scope>NUCLEOTIDE SEQUENCE [LARGE SCALE GENOMIC DNA]</scope>
    <source>
        <strain evidence="1 2">JPY 581</strain>
    </source>
</reference>
<sequence length="207" mass="22157">MVPPANFASASVVRGADVVASPWKNGGGLTHEIAVYPQGAGFDEFVWRVSVADVERSGPFSRFSGIDRTLVLLSGAGMLLADERGMAQTALSEPFAFARFAGELVVNAELLDGPTRDFNLMVRRSEASGTVELWRAGDEHRLDADAALVFCAEGMVDLTVAGVEPVRLTAMDSLHLDRPRGLSCIVSGEGTALAVGIRYFDRRVDKT</sequence>
<dbReference type="Proteomes" id="UP000235777">
    <property type="component" value="Unassembled WGS sequence"/>
</dbReference>
<evidence type="ECO:0000313" key="1">
    <source>
        <dbReference type="EMBL" id="PMS35711.1"/>
    </source>
</evidence>
<protein>
    <submittedName>
        <fullName evidence="1">Histidine utilization protein HutD</fullName>
    </submittedName>
</protein>
<proteinExistence type="predicted"/>
<dbReference type="InterPro" id="IPR011051">
    <property type="entry name" value="RmlC_Cupin_sf"/>
</dbReference>
<dbReference type="AlphaFoldDB" id="A0A2N7X2A7"/>
<dbReference type="EMBL" id="PNYC01000010">
    <property type="protein sequence ID" value="PMS35711.1"/>
    <property type="molecule type" value="Genomic_DNA"/>
</dbReference>
<dbReference type="Pfam" id="PF05962">
    <property type="entry name" value="HutD"/>
    <property type="match status" value="1"/>
</dbReference>
<gene>
    <name evidence="1" type="ORF">C0Z20_16710</name>
</gene>
<dbReference type="PANTHER" id="PTHR37943:SF1">
    <property type="entry name" value="PROTEIN VES"/>
    <property type="match status" value="1"/>
</dbReference>
<dbReference type="InterPro" id="IPR014710">
    <property type="entry name" value="RmlC-like_jellyroll"/>
</dbReference>
<comment type="caution">
    <text evidence="1">The sequence shown here is derived from an EMBL/GenBank/DDBJ whole genome shotgun (WGS) entry which is preliminary data.</text>
</comment>
<dbReference type="CDD" id="cd20293">
    <property type="entry name" value="cupin_HutD_N"/>
    <property type="match status" value="1"/>
</dbReference>
<dbReference type="PANTHER" id="PTHR37943">
    <property type="entry name" value="PROTEIN VES"/>
    <property type="match status" value="1"/>
</dbReference>
<name>A0A2N7X2A7_9BURK</name>
<organism evidence="1 2">
    <name type="scientific">Trinickia symbiotica</name>
    <dbReference type="NCBI Taxonomy" id="863227"/>
    <lineage>
        <taxon>Bacteria</taxon>
        <taxon>Pseudomonadati</taxon>
        <taxon>Pseudomonadota</taxon>
        <taxon>Betaproteobacteria</taxon>
        <taxon>Burkholderiales</taxon>
        <taxon>Burkholderiaceae</taxon>
        <taxon>Trinickia</taxon>
    </lineage>
</organism>